<comment type="function">
    <text evidence="10 11">Involved in cell wall formation. Catalyzes the final step in the synthesis of UDP-N-acetylmuramoyl-pentapeptide, the precursor of murein.</text>
</comment>
<evidence type="ECO:0000259" key="13">
    <source>
        <dbReference type="Pfam" id="PF02875"/>
    </source>
</evidence>
<keyword evidence="4 10" id="KW-0547">Nucleotide-binding</keyword>
<dbReference type="SUPFAM" id="SSF63418">
    <property type="entry name" value="MurE/MurF N-terminal domain"/>
    <property type="match status" value="1"/>
</dbReference>
<evidence type="ECO:0000256" key="2">
    <source>
        <dbReference type="ARBA" id="ARBA00022598"/>
    </source>
</evidence>
<organism evidence="15 16">
    <name type="scientific">Galbibacter marinus</name>
    <dbReference type="NCBI Taxonomy" id="555500"/>
    <lineage>
        <taxon>Bacteria</taxon>
        <taxon>Pseudomonadati</taxon>
        <taxon>Bacteroidota</taxon>
        <taxon>Flavobacteriia</taxon>
        <taxon>Flavobacteriales</taxon>
        <taxon>Flavobacteriaceae</taxon>
        <taxon>Galbibacter</taxon>
    </lineage>
</organism>
<dbReference type="InterPro" id="IPR036565">
    <property type="entry name" value="Mur-like_cat_sf"/>
</dbReference>
<keyword evidence="9 10" id="KW-0961">Cell wall biogenesis/degradation</keyword>
<evidence type="ECO:0000256" key="8">
    <source>
        <dbReference type="ARBA" id="ARBA00023306"/>
    </source>
</evidence>
<dbReference type="Pfam" id="PF01225">
    <property type="entry name" value="Mur_ligase"/>
    <property type="match status" value="1"/>
</dbReference>
<dbReference type="PANTHER" id="PTHR43024">
    <property type="entry name" value="UDP-N-ACETYLMURAMOYL-TRIPEPTIDE--D-ALANYL-D-ALANINE LIGASE"/>
    <property type="match status" value="1"/>
</dbReference>
<evidence type="ECO:0000256" key="1">
    <source>
        <dbReference type="ARBA" id="ARBA00022490"/>
    </source>
</evidence>
<dbReference type="GO" id="GO:0008360">
    <property type="term" value="P:regulation of cell shape"/>
    <property type="evidence" value="ECO:0007669"/>
    <property type="project" value="UniProtKB-KW"/>
</dbReference>
<evidence type="ECO:0000256" key="5">
    <source>
        <dbReference type="ARBA" id="ARBA00022840"/>
    </source>
</evidence>
<evidence type="ECO:0000259" key="14">
    <source>
        <dbReference type="Pfam" id="PF08245"/>
    </source>
</evidence>
<dbReference type="GO" id="GO:0051301">
    <property type="term" value="P:cell division"/>
    <property type="evidence" value="ECO:0007669"/>
    <property type="project" value="UniProtKB-KW"/>
</dbReference>
<dbReference type="Gene3D" id="3.90.190.20">
    <property type="entry name" value="Mur ligase, C-terminal domain"/>
    <property type="match status" value="1"/>
</dbReference>
<evidence type="ECO:0000256" key="7">
    <source>
        <dbReference type="ARBA" id="ARBA00022984"/>
    </source>
</evidence>
<comment type="similarity">
    <text evidence="10">Belongs to the MurCDEF family. MurF subfamily.</text>
</comment>
<dbReference type="InterPro" id="IPR051046">
    <property type="entry name" value="MurCDEF_CellWall_CoF430Synth"/>
</dbReference>
<feature type="domain" description="Mur ligase central" evidence="14">
    <location>
        <begin position="96"/>
        <end position="278"/>
    </location>
</feature>
<dbReference type="AlphaFoldDB" id="K2Q4D0"/>
<dbReference type="InterPro" id="IPR036615">
    <property type="entry name" value="Mur_ligase_C_dom_sf"/>
</dbReference>
<keyword evidence="3 10" id="KW-0132">Cell division</keyword>
<dbReference type="Pfam" id="PF08245">
    <property type="entry name" value="Mur_ligase_M"/>
    <property type="match status" value="1"/>
</dbReference>
<evidence type="ECO:0000313" key="16">
    <source>
        <dbReference type="Proteomes" id="UP000007364"/>
    </source>
</evidence>
<evidence type="ECO:0000256" key="9">
    <source>
        <dbReference type="ARBA" id="ARBA00023316"/>
    </source>
</evidence>
<comment type="caution">
    <text evidence="15">The sequence shown here is derived from an EMBL/GenBank/DDBJ whole genome shotgun (WGS) entry which is preliminary data.</text>
</comment>
<dbReference type="InterPro" id="IPR013221">
    <property type="entry name" value="Mur_ligase_cen"/>
</dbReference>
<protein>
    <recommendedName>
        <fullName evidence="10 11">UDP-N-acetylmuramoyl-tripeptide--D-alanyl-D-alanine ligase</fullName>
        <ecNumber evidence="10 11">6.3.2.10</ecNumber>
    </recommendedName>
    <alternativeName>
        <fullName evidence="10">D-alanyl-D-alanine-adding enzyme</fullName>
    </alternativeName>
</protein>
<evidence type="ECO:0000259" key="12">
    <source>
        <dbReference type="Pfam" id="PF01225"/>
    </source>
</evidence>
<dbReference type="Pfam" id="PF02875">
    <property type="entry name" value="Mur_ligase_C"/>
    <property type="match status" value="1"/>
</dbReference>
<evidence type="ECO:0000256" key="4">
    <source>
        <dbReference type="ARBA" id="ARBA00022741"/>
    </source>
</evidence>
<dbReference type="GO" id="GO:0071555">
    <property type="term" value="P:cell wall organization"/>
    <property type="evidence" value="ECO:0007669"/>
    <property type="project" value="UniProtKB-KW"/>
</dbReference>
<dbReference type="GO" id="GO:0009252">
    <property type="term" value="P:peptidoglycan biosynthetic process"/>
    <property type="evidence" value="ECO:0007669"/>
    <property type="project" value="UniProtKB-UniRule"/>
</dbReference>
<proteinExistence type="inferred from homology"/>
<evidence type="ECO:0000313" key="15">
    <source>
        <dbReference type="EMBL" id="EKF55681.1"/>
    </source>
</evidence>
<dbReference type="InterPro" id="IPR004101">
    <property type="entry name" value="Mur_ligase_C"/>
</dbReference>
<reference evidence="15 16" key="1">
    <citation type="journal article" date="2012" name="J. Bacteriol.">
        <title>Genome Sequence of Galbibacter marinum Type Strain ck-I2-15.</title>
        <authorList>
            <person name="Lai Q."/>
            <person name="Li C."/>
            <person name="Shao Z."/>
        </authorList>
    </citation>
    <scope>NUCLEOTIDE SEQUENCE [LARGE SCALE GENOMIC DNA]</scope>
    <source>
        <strain evidence="16">ck-I2-15</strain>
    </source>
</reference>
<evidence type="ECO:0000256" key="3">
    <source>
        <dbReference type="ARBA" id="ARBA00022618"/>
    </source>
</evidence>
<dbReference type="InterPro" id="IPR035911">
    <property type="entry name" value="MurE/MurF_N"/>
</dbReference>
<evidence type="ECO:0000256" key="10">
    <source>
        <dbReference type="HAMAP-Rule" id="MF_02019"/>
    </source>
</evidence>
<comment type="pathway">
    <text evidence="10 11">Cell wall biogenesis; peptidoglycan biosynthesis.</text>
</comment>
<feature type="binding site" evidence="10">
    <location>
        <begin position="97"/>
        <end position="103"/>
    </location>
    <ligand>
        <name>ATP</name>
        <dbReference type="ChEBI" id="CHEBI:30616"/>
    </ligand>
</feature>
<dbReference type="HAMAP" id="MF_02019">
    <property type="entry name" value="MurF"/>
    <property type="match status" value="1"/>
</dbReference>
<evidence type="ECO:0000256" key="6">
    <source>
        <dbReference type="ARBA" id="ARBA00022960"/>
    </source>
</evidence>
<dbReference type="eggNOG" id="COG0770">
    <property type="taxonomic scope" value="Bacteria"/>
</dbReference>
<keyword evidence="6 10" id="KW-0133">Cell shape</keyword>
<dbReference type="Proteomes" id="UP000007364">
    <property type="component" value="Unassembled WGS sequence"/>
</dbReference>
<keyword evidence="7 10" id="KW-0573">Peptidoglycan synthesis</keyword>
<keyword evidence="1 10" id="KW-0963">Cytoplasm</keyword>
<dbReference type="EMBL" id="AMSG01000005">
    <property type="protein sequence ID" value="EKF55681.1"/>
    <property type="molecule type" value="Genomic_DNA"/>
</dbReference>
<gene>
    <name evidence="10" type="primary">murF</name>
    <name evidence="15" type="ORF">I215_05587</name>
</gene>
<dbReference type="PANTHER" id="PTHR43024:SF1">
    <property type="entry name" value="UDP-N-ACETYLMURAMOYL-TRIPEPTIDE--D-ALANYL-D-ALANINE LIGASE"/>
    <property type="match status" value="1"/>
</dbReference>
<sequence>MEIASLHEIFLRSKGVVTDTRKIEENNLFFALVGDHFNGNEFAVQAIEKGACFAVIDNANYHIGDRTILVQDSLKTLQELAKYHRQHLGLPILALTGSNGKTTTKELLNAVLSKKFKTVATTGNLNNHIGVPLTLLSMDQSTEFGVVEMGANHAKEIEFLCDIALPDYGYITNFGKAHLEGFGSLEGVIHAKSELYQHLIEHEKTIFYNLEDPIQKKKLMTHTKVYGFALTKHNPASDIKIELTQNHPFVSVHFNDTEIRTNLIGSYNFTNIAAAICVGSYFKIDEQDIKVAISNYTPSNNRSQIVEKGKVKIILDAYNANPSSVQAALNNFADLEQKNKAVILGDMLELGAEAATEHQNIVDQLSEHGIENAYLIGENFYKTKGSQLKFKNFEEFKEAFPRTLKKNKDDLFLIKGSRAMALERTLELF</sequence>
<dbReference type="EC" id="6.3.2.10" evidence="10 11"/>
<keyword evidence="5 10" id="KW-0067">ATP-binding</keyword>
<dbReference type="SUPFAM" id="SSF53244">
    <property type="entry name" value="MurD-like peptide ligases, peptide-binding domain"/>
    <property type="match status" value="1"/>
</dbReference>
<name>K2Q4D0_9FLAO</name>
<dbReference type="InterPro" id="IPR005863">
    <property type="entry name" value="UDP-N-AcMur_synth"/>
</dbReference>
<dbReference type="OrthoDB" id="9801978at2"/>
<comment type="catalytic activity">
    <reaction evidence="10 11">
        <text>D-alanyl-D-alanine + UDP-N-acetyl-alpha-D-muramoyl-L-alanyl-gamma-D-glutamyl-meso-2,6-diaminopimelate + ATP = UDP-N-acetyl-alpha-D-muramoyl-L-alanyl-gamma-D-glutamyl-meso-2,6-diaminopimeloyl-D-alanyl-D-alanine + ADP + phosphate + H(+)</text>
        <dbReference type="Rhea" id="RHEA:28374"/>
        <dbReference type="ChEBI" id="CHEBI:15378"/>
        <dbReference type="ChEBI" id="CHEBI:30616"/>
        <dbReference type="ChEBI" id="CHEBI:43474"/>
        <dbReference type="ChEBI" id="CHEBI:57822"/>
        <dbReference type="ChEBI" id="CHEBI:61386"/>
        <dbReference type="ChEBI" id="CHEBI:83905"/>
        <dbReference type="ChEBI" id="CHEBI:456216"/>
        <dbReference type="EC" id="6.3.2.10"/>
    </reaction>
</comment>
<keyword evidence="8 10" id="KW-0131">Cell cycle</keyword>
<dbReference type="SUPFAM" id="SSF53623">
    <property type="entry name" value="MurD-like peptide ligases, catalytic domain"/>
    <property type="match status" value="1"/>
</dbReference>
<dbReference type="UniPathway" id="UPA00219"/>
<dbReference type="PATRIC" id="fig|555500.3.peg.1154"/>
<dbReference type="InterPro" id="IPR000713">
    <property type="entry name" value="Mur_ligase_N"/>
</dbReference>
<accession>K2Q4D0</accession>
<evidence type="ECO:0000256" key="11">
    <source>
        <dbReference type="RuleBase" id="RU004136"/>
    </source>
</evidence>
<dbReference type="Gene3D" id="3.40.1190.10">
    <property type="entry name" value="Mur-like, catalytic domain"/>
    <property type="match status" value="1"/>
</dbReference>
<dbReference type="STRING" id="555500.I215_05587"/>
<dbReference type="NCBIfam" id="TIGR01143">
    <property type="entry name" value="murF"/>
    <property type="match status" value="1"/>
</dbReference>
<dbReference type="Gene3D" id="3.40.1390.10">
    <property type="entry name" value="MurE/MurF, N-terminal domain"/>
    <property type="match status" value="1"/>
</dbReference>
<dbReference type="GO" id="GO:0005737">
    <property type="term" value="C:cytoplasm"/>
    <property type="evidence" value="ECO:0007669"/>
    <property type="project" value="UniProtKB-SubCell"/>
</dbReference>
<keyword evidence="2 10" id="KW-0436">Ligase</keyword>
<dbReference type="GO" id="GO:0047480">
    <property type="term" value="F:UDP-N-acetylmuramoyl-tripeptide-D-alanyl-D-alanine ligase activity"/>
    <property type="evidence" value="ECO:0007669"/>
    <property type="project" value="UniProtKB-UniRule"/>
</dbReference>
<dbReference type="GO" id="GO:0008766">
    <property type="term" value="F:UDP-N-acetylmuramoylalanyl-D-glutamyl-2,6-diaminopimelate-D-alanyl-D-alanine ligase activity"/>
    <property type="evidence" value="ECO:0007669"/>
    <property type="project" value="RHEA"/>
</dbReference>
<comment type="subcellular location">
    <subcellularLocation>
        <location evidence="10 11">Cytoplasm</location>
    </subcellularLocation>
</comment>
<dbReference type="RefSeq" id="WP_008990989.1">
    <property type="nucleotide sequence ID" value="NZ_AMSG01000005.1"/>
</dbReference>
<feature type="domain" description="Mur ligase N-terminal catalytic" evidence="12">
    <location>
        <begin position="14"/>
        <end position="83"/>
    </location>
</feature>
<feature type="domain" description="Mur ligase C-terminal" evidence="13">
    <location>
        <begin position="302"/>
        <end position="418"/>
    </location>
</feature>
<keyword evidence="16" id="KW-1185">Reference proteome</keyword>
<dbReference type="GO" id="GO:0005524">
    <property type="term" value="F:ATP binding"/>
    <property type="evidence" value="ECO:0007669"/>
    <property type="project" value="UniProtKB-UniRule"/>
</dbReference>